<dbReference type="PANTHER" id="PTHR31839:SF39">
    <property type="entry name" value="CBF3 PROTEIN"/>
    <property type="match status" value="1"/>
</dbReference>
<evidence type="ECO:0000259" key="9">
    <source>
        <dbReference type="PROSITE" id="PS51032"/>
    </source>
</evidence>
<evidence type="ECO:0000256" key="7">
    <source>
        <dbReference type="ARBA" id="ARBA00024343"/>
    </source>
</evidence>
<dbReference type="InterPro" id="IPR045277">
    <property type="entry name" value="DRE1A-I"/>
</dbReference>
<proteinExistence type="inferred from homology"/>
<evidence type="ECO:0000256" key="6">
    <source>
        <dbReference type="ARBA" id="ARBA00023242"/>
    </source>
</evidence>
<evidence type="ECO:0000256" key="2">
    <source>
        <dbReference type="ARBA" id="ARBA00023015"/>
    </source>
</evidence>
<dbReference type="Proteomes" id="UP000504609">
    <property type="component" value="Unplaced"/>
</dbReference>
<dbReference type="PANTHER" id="PTHR31839">
    <property type="entry name" value="DEHYDRATION-RESPONSIVE ELEMENT-BINDING PROTEIN 1D"/>
    <property type="match status" value="1"/>
</dbReference>
<evidence type="ECO:0000313" key="11">
    <source>
        <dbReference type="RefSeq" id="XP_022934612.1"/>
    </source>
</evidence>
<organism evidence="10 11">
    <name type="scientific">Cucurbita moschata</name>
    <name type="common">Winter crookneck squash</name>
    <name type="synonym">Cucurbita pepo var. moschata</name>
    <dbReference type="NCBI Taxonomy" id="3662"/>
    <lineage>
        <taxon>Eukaryota</taxon>
        <taxon>Viridiplantae</taxon>
        <taxon>Streptophyta</taxon>
        <taxon>Embryophyta</taxon>
        <taxon>Tracheophyta</taxon>
        <taxon>Spermatophyta</taxon>
        <taxon>Magnoliopsida</taxon>
        <taxon>eudicotyledons</taxon>
        <taxon>Gunneridae</taxon>
        <taxon>Pentapetalae</taxon>
        <taxon>rosids</taxon>
        <taxon>fabids</taxon>
        <taxon>Cucurbitales</taxon>
        <taxon>Cucurbitaceae</taxon>
        <taxon>Cucurbiteae</taxon>
        <taxon>Cucurbita</taxon>
    </lineage>
</organism>
<dbReference type="InterPro" id="IPR016177">
    <property type="entry name" value="DNA-bd_dom_sf"/>
</dbReference>
<evidence type="ECO:0000256" key="8">
    <source>
        <dbReference type="SAM" id="MobiDB-lite"/>
    </source>
</evidence>
<gene>
    <name evidence="11" type="primary">LOC111441748</name>
</gene>
<comment type="similarity">
    <text evidence="7">Belongs to the AP2/ERF transcription factor family. ERF subfamily.</text>
</comment>
<dbReference type="Gene3D" id="3.30.730.10">
    <property type="entry name" value="AP2/ERF domain"/>
    <property type="match status" value="1"/>
</dbReference>
<keyword evidence="4" id="KW-0010">Activator</keyword>
<evidence type="ECO:0000256" key="1">
    <source>
        <dbReference type="ARBA" id="ARBA00004123"/>
    </source>
</evidence>
<dbReference type="GO" id="GO:0003677">
    <property type="term" value="F:DNA binding"/>
    <property type="evidence" value="ECO:0007669"/>
    <property type="project" value="UniProtKB-KW"/>
</dbReference>
<keyword evidence="2" id="KW-0805">Transcription regulation</keyword>
<dbReference type="GO" id="GO:0005634">
    <property type="term" value="C:nucleus"/>
    <property type="evidence" value="ECO:0007669"/>
    <property type="project" value="UniProtKB-SubCell"/>
</dbReference>
<dbReference type="InterPro" id="IPR036955">
    <property type="entry name" value="AP2/ERF_dom_sf"/>
</dbReference>
<accession>A0A6J1F3A6</accession>
<protein>
    <submittedName>
        <fullName evidence="11">Dehydration-responsive element-binding protein 1B-like</fullName>
    </submittedName>
</protein>
<comment type="subcellular location">
    <subcellularLocation>
        <location evidence="1">Nucleus</location>
    </subcellularLocation>
</comment>
<dbReference type="Pfam" id="PF00847">
    <property type="entry name" value="AP2"/>
    <property type="match status" value="1"/>
</dbReference>
<keyword evidence="6" id="KW-0539">Nucleus</keyword>
<sequence>MPSSSSSSTNEHLPPSQKTASTKRKAGRKKFQETRHPIYKGVRQRNGKWVSELRWPNKNSTFWVGTFCTPEMAAVAYDVVALTIKGESAPLNFPNWTHLFPRVKSSSSSINDIRTMAVEAAEAFTSSNRLSSLSSSSLCSSLTSEEKVIPAVLTDRLVLDEEEVFNMPAIIAGMAEGLILTPPGMKRGFNWEEYEDTVELSLWNDDGEKN</sequence>
<dbReference type="CDD" id="cd00018">
    <property type="entry name" value="AP2"/>
    <property type="match status" value="1"/>
</dbReference>
<feature type="region of interest" description="Disordered" evidence="8">
    <location>
        <begin position="1"/>
        <end position="38"/>
    </location>
</feature>
<reference evidence="11" key="1">
    <citation type="submission" date="2025-08" db="UniProtKB">
        <authorList>
            <consortium name="RefSeq"/>
        </authorList>
    </citation>
    <scope>IDENTIFICATION</scope>
    <source>
        <tissue evidence="11">Young leaves</tissue>
    </source>
</reference>
<dbReference type="PROSITE" id="PS51032">
    <property type="entry name" value="AP2_ERF"/>
    <property type="match status" value="1"/>
</dbReference>
<keyword evidence="5" id="KW-0804">Transcription</keyword>
<dbReference type="RefSeq" id="XP_022934612.1">
    <property type="nucleotide sequence ID" value="XM_023078844.1"/>
</dbReference>
<feature type="domain" description="AP2/ERF" evidence="9">
    <location>
        <begin position="38"/>
        <end position="94"/>
    </location>
</feature>
<dbReference type="GeneID" id="111441748"/>
<evidence type="ECO:0000313" key="10">
    <source>
        <dbReference type="Proteomes" id="UP000504609"/>
    </source>
</evidence>
<keyword evidence="3" id="KW-0238">DNA-binding</keyword>
<dbReference type="PRINTS" id="PR00367">
    <property type="entry name" value="ETHRSPELEMNT"/>
</dbReference>
<keyword evidence="10" id="KW-1185">Reference proteome</keyword>
<dbReference type="GO" id="GO:0003700">
    <property type="term" value="F:DNA-binding transcription factor activity"/>
    <property type="evidence" value="ECO:0007669"/>
    <property type="project" value="InterPro"/>
</dbReference>
<dbReference type="AlphaFoldDB" id="A0A6J1F3A6"/>
<dbReference type="InterPro" id="IPR001471">
    <property type="entry name" value="AP2/ERF_dom"/>
</dbReference>
<dbReference type="SMART" id="SM00380">
    <property type="entry name" value="AP2"/>
    <property type="match status" value="1"/>
</dbReference>
<evidence type="ECO:0000256" key="3">
    <source>
        <dbReference type="ARBA" id="ARBA00023125"/>
    </source>
</evidence>
<evidence type="ECO:0000256" key="4">
    <source>
        <dbReference type="ARBA" id="ARBA00023159"/>
    </source>
</evidence>
<dbReference type="SUPFAM" id="SSF54171">
    <property type="entry name" value="DNA-binding domain"/>
    <property type="match status" value="1"/>
</dbReference>
<dbReference type="KEGG" id="cmos:111441748"/>
<evidence type="ECO:0000256" key="5">
    <source>
        <dbReference type="ARBA" id="ARBA00023163"/>
    </source>
</evidence>
<feature type="compositionally biased region" description="Polar residues" evidence="8">
    <location>
        <begin position="1"/>
        <end position="20"/>
    </location>
</feature>
<name>A0A6J1F3A6_CUCMO</name>